<feature type="compositionally biased region" description="Acidic residues" evidence="4">
    <location>
        <begin position="202"/>
        <end position="227"/>
    </location>
</feature>
<dbReference type="EMBL" id="KI689521">
    <property type="protein sequence ID" value="ETK72738.1"/>
    <property type="molecule type" value="Genomic_DNA"/>
</dbReference>
<feature type="compositionally biased region" description="Basic and acidic residues" evidence="4">
    <location>
        <begin position="187"/>
        <end position="201"/>
    </location>
</feature>
<dbReference type="PROSITE" id="PS00018">
    <property type="entry name" value="EF_HAND_1"/>
    <property type="match status" value="1"/>
</dbReference>
<dbReference type="SUPFAM" id="SSF47473">
    <property type="entry name" value="EF-hand"/>
    <property type="match status" value="1"/>
</dbReference>
<accession>W2HWI4</accession>
<keyword evidence="3" id="KW-0106">Calcium</keyword>
<dbReference type="InterPro" id="IPR018247">
    <property type="entry name" value="EF_Hand_1_Ca_BS"/>
</dbReference>
<dbReference type="PANTHER" id="PTHR34524">
    <property type="entry name" value="CALCYPHOSIN"/>
    <property type="match status" value="1"/>
</dbReference>
<evidence type="ECO:0000256" key="3">
    <source>
        <dbReference type="ARBA" id="ARBA00022837"/>
    </source>
</evidence>
<dbReference type="InterPro" id="IPR051581">
    <property type="entry name" value="Ca-bind"/>
</dbReference>
<dbReference type="Proteomes" id="UP000053864">
    <property type="component" value="Unassembled WGS sequence"/>
</dbReference>
<feature type="domain" description="EF-hand" evidence="5">
    <location>
        <begin position="597"/>
        <end position="632"/>
    </location>
</feature>
<evidence type="ECO:0000313" key="7">
    <source>
        <dbReference type="EMBL" id="ETL26191.1"/>
    </source>
</evidence>
<feature type="compositionally biased region" description="Low complexity" evidence="4">
    <location>
        <begin position="278"/>
        <end position="300"/>
    </location>
</feature>
<feature type="region of interest" description="Disordered" evidence="4">
    <location>
        <begin position="175"/>
        <end position="307"/>
    </location>
</feature>
<reference evidence="6" key="1">
    <citation type="submission" date="2013-11" db="EMBL/GenBank/DDBJ databases">
        <title>The Genome Sequence of Phytophthora parasitica CJ02B3.</title>
        <authorList>
            <consortium name="The Broad Institute Genomics Platform"/>
            <person name="Russ C."/>
            <person name="Tyler B."/>
            <person name="Panabieres F."/>
            <person name="Shan W."/>
            <person name="Tripathy S."/>
            <person name="Grunwald N."/>
            <person name="Machado M."/>
            <person name="Johnson C.S."/>
            <person name="Arredondo F."/>
            <person name="Hong C."/>
            <person name="Coffey M."/>
            <person name="Young S.K."/>
            <person name="Zeng Q."/>
            <person name="Gargeya S."/>
            <person name="Fitzgerald M."/>
            <person name="Abouelleil A."/>
            <person name="Alvarado L."/>
            <person name="Chapman S.B."/>
            <person name="Gainer-Dewar J."/>
            <person name="Goldberg J."/>
            <person name="Griggs A."/>
            <person name="Gujja S."/>
            <person name="Hansen M."/>
            <person name="Howarth C."/>
            <person name="Imamovic A."/>
            <person name="Ireland A."/>
            <person name="Larimer J."/>
            <person name="McCowan C."/>
            <person name="Murphy C."/>
            <person name="Pearson M."/>
            <person name="Poon T.W."/>
            <person name="Priest M."/>
            <person name="Roberts A."/>
            <person name="Saif S."/>
            <person name="Shea T."/>
            <person name="Sykes S."/>
            <person name="Wortman J."/>
            <person name="Nusbaum C."/>
            <person name="Birren B."/>
        </authorList>
    </citation>
    <scope>NUCLEOTIDE SEQUENCE [LARGE SCALE GENOMIC DNA]</scope>
    <source>
        <strain evidence="6">CJ02B3</strain>
    </source>
</reference>
<dbReference type="InterPro" id="IPR002048">
    <property type="entry name" value="EF_hand_dom"/>
</dbReference>
<sequence>MTFYWECAEFPLAVAPWCSDPRRQQKVLARVAVAEQRTPGFALRFDLELLEEAEMLGDRSVLTPYMHLMRIVNQRQMLCAFEFAFVGAGAERRRPGGDEADVLLDQRLKKWLAGGGQVPAPPKEELVRWLLSWMVITPTAVDVDSDKQSDEWIVLMCGENGAEYAVEDSDIDLVFNESGDASDPVYGEDHDNDGNDGHCDDASGEETEDGDLPPPYEEVEVAESEDSLDSKSEEKFGFEKEKQASQHNANQLSETTRVSTSNRSLQAQDQNAKKQSKRPSSIRSSSSRSLVSTASSTSSSRSEKKELKLTTVRLNPRLDSLDVVKLDEEPSYVWSDARQHFHKELGTSRRDVQTAKQQHDKAEKLANLRHTQLLKDSARKLRMNEQKRRDAQAVRQLIADTLEYRDELNAMESRLKKATIAAHRDQERVKRQARVVIGNTEKTSRGAIRLGSGPLSKEEMELILGSTRNGNAVYDLHGRRRSLGEADQVAKETALESAMRKVRRLVLESKNGIETFRRYDVDRSGTLSYSEFQRMLRENGTGDSPELTQEQSLAFFKHFDTGNIGEVHYKEMLWGFFKWETFLKRWHERTSVNTAVPTDREVRQPFRKYDPSNRGVLPLKEFQLVLDHLGVALGDTDANLLAMKFDAGKGGYVDYNKFLKFVNLSDTQDESSFAEPTAQPDLITRTAPPGMKRIWMELQELSSTQVRLHRLLQK</sequence>
<reference evidence="7" key="2">
    <citation type="submission" date="2013-11" db="EMBL/GenBank/DDBJ databases">
        <title>The Genome Sequence of Phytophthora parasitica CJ05E6.</title>
        <authorList>
            <consortium name="The Broad Institute Genomics Platform"/>
            <person name="Russ C."/>
            <person name="Tyler B."/>
            <person name="Panabieres F."/>
            <person name="Shan W."/>
            <person name="Tripathy S."/>
            <person name="Grunwald N."/>
            <person name="Machado M."/>
            <person name="Johnson C.S."/>
            <person name="Arredondo F."/>
            <person name="Hong C."/>
            <person name="Coffey M."/>
            <person name="Young S.K."/>
            <person name="Zeng Q."/>
            <person name="Gargeya S."/>
            <person name="Fitzgerald M."/>
            <person name="Abouelleil A."/>
            <person name="Alvarado L."/>
            <person name="Chapman S.B."/>
            <person name="Gainer-Dewar J."/>
            <person name="Goldberg J."/>
            <person name="Griggs A."/>
            <person name="Gujja S."/>
            <person name="Hansen M."/>
            <person name="Howarth C."/>
            <person name="Imamovic A."/>
            <person name="Ireland A."/>
            <person name="Larimer J."/>
            <person name="McCowan C."/>
            <person name="Murphy C."/>
            <person name="Pearson M."/>
            <person name="Poon T.W."/>
            <person name="Priest M."/>
            <person name="Roberts A."/>
            <person name="Saif S."/>
            <person name="Shea T."/>
            <person name="Sykes S."/>
            <person name="Wortman J."/>
            <person name="Nusbaum C."/>
            <person name="Birren B."/>
        </authorList>
    </citation>
    <scope>NUCLEOTIDE SEQUENCE [LARGE SCALE GENOMIC DNA]</scope>
    <source>
        <strain evidence="7">CJ05E6</strain>
    </source>
</reference>
<evidence type="ECO:0000256" key="2">
    <source>
        <dbReference type="ARBA" id="ARBA00022737"/>
    </source>
</evidence>
<feature type="compositionally biased region" description="Basic and acidic residues" evidence="4">
    <location>
        <begin position="228"/>
        <end position="244"/>
    </location>
</feature>
<dbReference type="Proteomes" id="UP000053236">
    <property type="component" value="Unassembled WGS sequence"/>
</dbReference>
<dbReference type="VEuPathDB" id="FungiDB:PPTG_06101"/>
<dbReference type="AlphaFoldDB" id="W2HWI4"/>
<organism evidence="7">
    <name type="scientific">Phytophthora nicotianae</name>
    <name type="common">Potato buckeye rot agent</name>
    <name type="synonym">Phytophthora parasitica</name>
    <dbReference type="NCBI Taxonomy" id="4792"/>
    <lineage>
        <taxon>Eukaryota</taxon>
        <taxon>Sar</taxon>
        <taxon>Stramenopiles</taxon>
        <taxon>Oomycota</taxon>
        <taxon>Peronosporomycetes</taxon>
        <taxon>Peronosporales</taxon>
        <taxon>Peronosporaceae</taxon>
        <taxon>Phytophthora</taxon>
    </lineage>
</organism>
<evidence type="ECO:0000259" key="5">
    <source>
        <dbReference type="PROSITE" id="PS50222"/>
    </source>
</evidence>
<feature type="compositionally biased region" description="Polar residues" evidence="4">
    <location>
        <begin position="245"/>
        <end position="270"/>
    </location>
</feature>
<evidence type="ECO:0000256" key="1">
    <source>
        <dbReference type="ARBA" id="ARBA00022723"/>
    </source>
</evidence>
<gene>
    <name evidence="6" type="ORF">L915_20240</name>
    <name evidence="7" type="ORF">L916_20108</name>
</gene>
<dbReference type="InterPro" id="IPR011992">
    <property type="entry name" value="EF-hand-dom_pair"/>
</dbReference>
<feature type="domain" description="EF-hand" evidence="5">
    <location>
        <begin position="507"/>
        <end position="542"/>
    </location>
</feature>
<proteinExistence type="predicted"/>
<keyword evidence="2" id="KW-0677">Repeat</keyword>
<dbReference type="PANTHER" id="PTHR34524:SF6">
    <property type="entry name" value="CALCYPHOSINE LIKE"/>
    <property type="match status" value="1"/>
</dbReference>
<dbReference type="Gene3D" id="1.10.238.10">
    <property type="entry name" value="EF-hand"/>
    <property type="match status" value="1"/>
</dbReference>
<dbReference type="Pfam" id="PF13499">
    <property type="entry name" value="EF-hand_7"/>
    <property type="match status" value="1"/>
</dbReference>
<dbReference type="PROSITE" id="PS50222">
    <property type="entry name" value="EF_HAND_2"/>
    <property type="match status" value="2"/>
</dbReference>
<keyword evidence="1" id="KW-0479">Metal-binding</keyword>
<dbReference type="GO" id="GO:0005509">
    <property type="term" value="F:calcium ion binding"/>
    <property type="evidence" value="ECO:0007669"/>
    <property type="project" value="InterPro"/>
</dbReference>
<protein>
    <recommendedName>
        <fullName evidence="5">EF-hand domain-containing protein</fullName>
    </recommendedName>
</protein>
<name>W2HWI4_PHYNI</name>
<evidence type="ECO:0000256" key="4">
    <source>
        <dbReference type="SAM" id="MobiDB-lite"/>
    </source>
</evidence>
<evidence type="ECO:0000313" key="6">
    <source>
        <dbReference type="EMBL" id="ETK72738.1"/>
    </source>
</evidence>
<dbReference type="EMBL" id="KI676320">
    <property type="protein sequence ID" value="ETL26191.1"/>
    <property type="molecule type" value="Genomic_DNA"/>
</dbReference>